<evidence type="ECO:0000313" key="3">
    <source>
        <dbReference type="Proteomes" id="UP001143480"/>
    </source>
</evidence>
<feature type="transmembrane region" description="Helical" evidence="1">
    <location>
        <begin position="351"/>
        <end position="372"/>
    </location>
</feature>
<feature type="transmembrane region" description="Helical" evidence="1">
    <location>
        <begin position="91"/>
        <end position="109"/>
    </location>
</feature>
<feature type="transmembrane region" description="Helical" evidence="1">
    <location>
        <begin position="62"/>
        <end position="79"/>
    </location>
</feature>
<feature type="transmembrane region" description="Helical" evidence="1">
    <location>
        <begin position="153"/>
        <end position="170"/>
    </location>
</feature>
<comment type="caution">
    <text evidence="2">The sequence shown here is derived from an EMBL/GenBank/DDBJ whole genome shotgun (WGS) entry which is preliminary data.</text>
</comment>
<proteinExistence type="predicted"/>
<name>A0A9W6NR17_9ACTN</name>
<feature type="transmembrane region" description="Helical" evidence="1">
    <location>
        <begin position="384"/>
        <end position="404"/>
    </location>
</feature>
<protein>
    <submittedName>
        <fullName evidence="2">Uncharacterized protein</fullName>
    </submittedName>
</protein>
<sequence>MTPQQRTAIRVVVGLLVASLAAGVGFALLTLVFRNDVLAYQLARQPGADRAALQRTLWTRPVPILAVAVLYLWVTRQLLAGVAAAYRRVRIVSAFGFVAVAYLFVAAEYPAWLRGLQAVQLLLLALLVLAVNRPVVRSAFPRVPDPRPRNRKAAWLLVGTAPVVAELTLGTIPLRMAWVLLIFTPLYGGGALFVREIVRRAGGGYANLLLMGVAYGIVEEGLVLQSLTSPHLYHAAGWAPRLLGVNTDYTLLNLVYHAVFSVTVPVVMVELCFPGHGQRPYLRRGGLIATGLIALAGAGIVRLTVPPAEDPGYTMPLAAVLVFAAAALAVTVVALRVHVPAASPARPPSAPVVAAVAGAGVLLFFGLAWPFGGATGPVFTHGTWSLLPMAAAAALVVALVYWLRRWSAAAQWTREHLVAACTGALVGHTVFGLAAQADGAADRLFLAAVAAATLALGTAAIRRPVAPVLLA</sequence>
<gene>
    <name evidence="2" type="ORF">GCM10017581_074590</name>
</gene>
<feature type="transmembrane region" description="Helical" evidence="1">
    <location>
        <begin position="416"/>
        <end position="437"/>
    </location>
</feature>
<feature type="transmembrane region" description="Helical" evidence="1">
    <location>
        <begin position="12"/>
        <end position="33"/>
    </location>
</feature>
<keyword evidence="1" id="KW-1133">Transmembrane helix</keyword>
<feature type="transmembrane region" description="Helical" evidence="1">
    <location>
        <begin position="115"/>
        <end position="132"/>
    </location>
</feature>
<feature type="transmembrane region" description="Helical" evidence="1">
    <location>
        <begin position="254"/>
        <end position="273"/>
    </location>
</feature>
<dbReference type="RefSeq" id="WP_261964604.1">
    <property type="nucleotide sequence ID" value="NZ_BAAAXA010000001.1"/>
</dbReference>
<feature type="transmembrane region" description="Helical" evidence="1">
    <location>
        <begin position="201"/>
        <end position="218"/>
    </location>
</feature>
<reference evidence="2" key="1">
    <citation type="journal article" date="2014" name="Int. J. Syst. Evol. Microbiol.">
        <title>Complete genome sequence of Corynebacterium casei LMG S-19264T (=DSM 44701T), isolated from a smear-ripened cheese.</title>
        <authorList>
            <consortium name="US DOE Joint Genome Institute (JGI-PGF)"/>
            <person name="Walter F."/>
            <person name="Albersmeier A."/>
            <person name="Kalinowski J."/>
            <person name="Ruckert C."/>
        </authorList>
    </citation>
    <scope>NUCLEOTIDE SEQUENCE</scope>
    <source>
        <strain evidence="2">VKM Ac-1321</strain>
    </source>
</reference>
<accession>A0A9W6NR17</accession>
<feature type="transmembrane region" description="Helical" evidence="1">
    <location>
        <begin position="285"/>
        <end position="305"/>
    </location>
</feature>
<evidence type="ECO:0000256" key="1">
    <source>
        <dbReference type="SAM" id="Phobius"/>
    </source>
</evidence>
<feature type="transmembrane region" description="Helical" evidence="1">
    <location>
        <begin position="317"/>
        <end position="339"/>
    </location>
</feature>
<keyword evidence="1" id="KW-0472">Membrane</keyword>
<keyword evidence="1" id="KW-0812">Transmembrane</keyword>
<evidence type="ECO:0000313" key="2">
    <source>
        <dbReference type="EMBL" id="GLL05712.1"/>
    </source>
</evidence>
<organism evidence="2 3">
    <name type="scientific">Dactylosporangium matsuzakiense</name>
    <dbReference type="NCBI Taxonomy" id="53360"/>
    <lineage>
        <taxon>Bacteria</taxon>
        <taxon>Bacillati</taxon>
        <taxon>Actinomycetota</taxon>
        <taxon>Actinomycetes</taxon>
        <taxon>Micromonosporales</taxon>
        <taxon>Micromonosporaceae</taxon>
        <taxon>Dactylosporangium</taxon>
    </lineage>
</organism>
<dbReference type="EMBL" id="BSFP01000062">
    <property type="protein sequence ID" value="GLL05712.1"/>
    <property type="molecule type" value="Genomic_DNA"/>
</dbReference>
<dbReference type="AlphaFoldDB" id="A0A9W6NR17"/>
<feature type="transmembrane region" description="Helical" evidence="1">
    <location>
        <begin position="443"/>
        <end position="461"/>
    </location>
</feature>
<reference evidence="2" key="2">
    <citation type="submission" date="2023-01" db="EMBL/GenBank/DDBJ databases">
        <authorList>
            <person name="Sun Q."/>
            <person name="Evtushenko L."/>
        </authorList>
    </citation>
    <scope>NUCLEOTIDE SEQUENCE</scope>
    <source>
        <strain evidence="2">VKM Ac-1321</strain>
    </source>
</reference>
<keyword evidence="3" id="KW-1185">Reference proteome</keyword>
<feature type="transmembrane region" description="Helical" evidence="1">
    <location>
        <begin position="176"/>
        <end position="194"/>
    </location>
</feature>
<dbReference type="Proteomes" id="UP001143480">
    <property type="component" value="Unassembled WGS sequence"/>
</dbReference>